<organism evidence="3 4">
    <name type="scientific">Candidatus Marinarcus aquaticus</name>
    <dbReference type="NCBI Taxonomy" id="2044504"/>
    <lineage>
        <taxon>Bacteria</taxon>
        <taxon>Pseudomonadati</taxon>
        <taxon>Campylobacterota</taxon>
        <taxon>Epsilonproteobacteria</taxon>
        <taxon>Campylobacterales</taxon>
        <taxon>Arcobacteraceae</taxon>
        <taxon>Candidatus Marinarcus</taxon>
    </lineage>
</organism>
<evidence type="ECO:0000256" key="2">
    <source>
        <dbReference type="ARBA" id="ARBA00023002"/>
    </source>
</evidence>
<dbReference type="SUPFAM" id="SSF51905">
    <property type="entry name" value="FAD/NAD(P)-binding domain"/>
    <property type="match status" value="1"/>
</dbReference>
<dbReference type="Pfam" id="PF13738">
    <property type="entry name" value="Pyr_redox_3"/>
    <property type="match status" value="1"/>
</dbReference>
<comment type="caution">
    <text evidence="3">The sequence shown here is derived from an EMBL/GenBank/DDBJ whole genome shotgun (WGS) entry which is preliminary data.</text>
</comment>
<dbReference type="EMBL" id="PDKN01000003">
    <property type="protein sequence ID" value="RXJ58115.1"/>
    <property type="molecule type" value="Genomic_DNA"/>
</dbReference>
<name>A0A4Q0XS36_9BACT</name>
<sequence length="344" mass="38556">MTTDKYDFAIIGGGPGGIATAIEAAVHGIENILLIDKADNHSSTIRKFYKDNKRVDKDWKGQSVQIEGNIPFMDGTKETTLDFFDQLLDEDKIDTAFNTEVENIIRKEDEDCFVITTATQSFKATAVVIAIGKMGKPNKPSYKIPPSIQEFVNFNLDKCSTGEKILVVGGGNSAAEYAYELADEDNNVTLVYRKPTFSRLNPENETILKQYNGQEKLRLRMNTDIESVENEHGKIKVNFNDGYYTIYDRLIFAIGGTTPIDFLKKCGMDLDETGNPIYDEHYRTSVHCMYVAGDIAFNTGGSIAAALNHGYHIVNSFMRRSGRIYAHTDKVEAFFEKNPSFKPL</sequence>
<dbReference type="PRINTS" id="PR00469">
    <property type="entry name" value="PNDRDTASEII"/>
</dbReference>
<dbReference type="InterPro" id="IPR050097">
    <property type="entry name" value="Ferredoxin-NADP_redctase_2"/>
</dbReference>
<protein>
    <submittedName>
        <fullName evidence="3">Cbb3-type cytochrome oxidase assembly protein CcoS</fullName>
    </submittedName>
</protein>
<keyword evidence="2" id="KW-0560">Oxidoreductase</keyword>
<dbReference type="GO" id="GO:0016491">
    <property type="term" value="F:oxidoreductase activity"/>
    <property type="evidence" value="ECO:0007669"/>
    <property type="project" value="UniProtKB-KW"/>
</dbReference>
<keyword evidence="1" id="KW-0285">Flavoprotein</keyword>
<proteinExistence type="predicted"/>
<reference evidence="3 4" key="1">
    <citation type="submission" date="2017-10" db="EMBL/GenBank/DDBJ databases">
        <title>Genomics of the genus Arcobacter.</title>
        <authorList>
            <person name="Perez-Cataluna A."/>
            <person name="Figueras M.J."/>
        </authorList>
    </citation>
    <scope>NUCLEOTIDE SEQUENCE [LARGE SCALE GENOMIC DNA]</scope>
    <source>
        <strain evidence="3 4">CECT 8987</strain>
    </source>
</reference>
<dbReference type="InterPro" id="IPR036188">
    <property type="entry name" value="FAD/NAD-bd_sf"/>
</dbReference>
<keyword evidence="4" id="KW-1185">Reference proteome</keyword>
<dbReference type="RefSeq" id="WP_128995978.1">
    <property type="nucleotide sequence ID" value="NZ_PDKN01000003.1"/>
</dbReference>
<dbReference type="PANTHER" id="PTHR48105">
    <property type="entry name" value="THIOREDOXIN REDUCTASE 1-RELATED-RELATED"/>
    <property type="match status" value="1"/>
</dbReference>
<dbReference type="Proteomes" id="UP000290657">
    <property type="component" value="Unassembled WGS sequence"/>
</dbReference>
<dbReference type="AlphaFoldDB" id="A0A4Q0XS36"/>
<evidence type="ECO:0000256" key="1">
    <source>
        <dbReference type="ARBA" id="ARBA00022630"/>
    </source>
</evidence>
<dbReference type="OrthoDB" id="9778740at2"/>
<accession>A0A4Q0XS36</accession>
<gene>
    <name evidence="3" type="ORF">CRV04_06305</name>
</gene>
<dbReference type="PRINTS" id="PR00368">
    <property type="entry name" value="FADPNR"/>
</dbReference>
<evidence type="ECO:0000313" key="3">
    <source>
        <dbReference type="EMBL" id="RXJ58115.1"/>
    </source>
</evidence>
<evidence type="ECO:0000313" key="4">
    <source>
        <dbReference type="Proteomes" id="UP000290657"/>
    </source>
</evidence>
<dbReference type="Gene3D" id="3.50.50.60">
    <property type="entry name" value="FAD/NAD(P)-binding domain"/>
    <property type="match status" value="2"/>
</dbReference>